<dbReference type="STRING" id="218672.SAMN04489759_11368"/>
<organism evidence="3 4">
    <name type="scientific">Sulfitobacter delicatus</name>
    <dbReference type="NCBI Taxonomy" id="218672"/>
    <lineage>
        <taxon>Bacteria</taxon>
        <taxon>Pseudomonadati</taxon>
        <taxon>Pseudomonadota</taxon>
        <taxon>Alphaproteobacteria</taxon>
        <taxon>Rhodobacterales</taxon>
        <taxon>Roseobacteraceae</taxon>
        <taxon>Sulfitobacter</taxon>
    </lineage>
</organism>
<evidence type="ECO:0000256" key="2">
    <source>
        <dbReference type="SAM" id="SignalP"/>
    </source>
</evidence>
<sequence length="248" mass="25999">MIRRALLGIFCVLALTAALLRDNPVVNAAQGYAADVATTAAASYVTLRTLNAFLSTAQEIEVGLSFIASGSARPLKVLEPIDDTVERIAGLVFGVMVATGVIAVALGPVSAIGLGLLGLALGIWALSKRGHGGLPRRLAWYGGFLGLALPMALVVSEPLAGTLTEGVYGRNMEVIEEITARVGGSEALGEEEPGLTEYRQLASNLWSRADELIGALLAVLGVHVFRIFLLPLLLVGGLFVVARHYARD</sequence>
<name>A0A1G7XV77_9RHOB</name>
<protein>
    <submittedName>
        <fullName evidence="3">Uncharacterized protein</fullName>
    </submittedName>
</protein>
<keyword evidence="2" id="KW-0732">Signal</keyword>
<accession>A0A1G7XV77</accession>
<proteinExistence type="predicted"/>
<keyword evidence="1" id="KW-1133">Transmembrane helix</keyword>
<reference evidence="4" key="1">
    <citation type="submission" date="2016-10" db="EMBL/GenBank/DDBJ databases">
        <authorList>
            <person name="Varghese N."/>
            <person name="Submissions S."/>
        </authorList>
    </citation>
    <scope>NUCLEOTIDE SEQUENCE [LARGE SCALE GENOMIC DNA]</scope>
    <source>
        <strain evidence="4">DSM 16477</strain>
    </source>
</reference>
<dbReference type="AlphaFoldDB" id="A0A1G7XV77"/>
<keyword evidence="4" id="KW-1185">Reference proteome</keyword>
<dbReference type="Proteomes" id="UP000199399">
    <property type="component" value="Unassembled WGS sequence"/>
</dbReference>
<feature type="transmembrane region" description="Helical" evidence="1">
    <location>
        <begin position="138"/>
        <end position="156"/>
    </location>
</feature>
<evidence type="ECO:0000256" key="1">
    <source>
        <dbReference type="SAM" id="Phobius"/>
    </source>
</evidence>
<feature type="transmembrane region" description="Helical" evidence="1">
    <location>
        <begin position="93"/>
        <end position="126"/>
    </location>
</feature>
<evidence type="ECO:0000313" key="3">
    <source>
        <dbReference type="EMBL" id="SDG87953.1"/>
    </source>
</evidence>
<gene>
    <name evidence="3" type="ORF">SAMN04489759_11368</name>
</gene>
<dbReference type="EMBL" id="FNBP01000013">
    <property type="protein sequence ID" value="SDG87953.1"/>
    <property type="molecule type" value="Genomic_DNA"/>
</dbReference>
<evidence type="ECO:0000313" key="4">
    <source>
        <dbReference type="Proteomes" id="UP000199399"/>
    </source>
</evidence>
<keyword evidence="1" id="KW-0812">Transmembrane</keyword>
<feature type="signal peptide" evidence="2">
    <location>
        <begin position="1"/>
        <end position="28"/>
    </location>
</feature>
<feature type="transmembrane region" description="Helical" evidence="1">
    <location>
        <begin position="212"/>
        <end position="242"/>
    </location>
</feature>
<feature type="chain" id="PRO_5011574687" evidence="2">
    <location>
        <begin position="29"/>
        <end position="248"/>
    </location>
</feature>
<keyword evidence="1" id="KW-0472">Membrane</keyword>